<proteinExistence type="predicted"/>
<dbReference type="InterPro" id="IPR026422">
    <property type="entry name" value="VPEID-CTERM"/>
</dbReference>
<feature type="chain" id="PRO_5045404924" evidence="2">
    <location>
        <begin position="26"/>
        <end position="84"/>
    </location>
</feature>
<dbReference type="NCBIfam" id="TIGR04161">
    <property type="entry name" value="VPEID-CTERM"/>
    <property type="match status" value="1"/>
</dbReference>
<evidence type="ECO:0000313" key="3">
    <source>
        <dbReference type="EMBL" id="MCG6556598.1"/>
    </source>
</evidence>
<keyword evidence="4" id="KW-1185">Reference proteome</keyword>
<keyword evidence="1" id="KW-0472">Membrane</keyword>
<gene>
    <name evidence="3" type="ORF">MB818_00170</name>
</gene>
<evidence type="ECO:0000256" key="1">
    <source>
        <dbReference type="SAM" id="Phobius"/>
    </source>
</evidence>
<evidence type="ECO:0000313" key="4">
    <source>
        <dbReference type="Proteomes" id="UP001165279"/>
    </source>
</evidence>
<dbReference type="Proteomes" id="UP001165279">
    <property type="component" value="Unassembled WGS sequence"/>
</dbReference>
<evidence type="ECO:0000256" key="2">
    <source>
        <dbReference type="SAM" id="SignalP"/>
    </source>
</evidence>
<keyword evidence="2" id="KW-0732">Signal</keyword>
<reference evidence="3" key="1">
    <citation type="submission" date="2022-02" db="EMBL/GenBank/DDBJ databases">
        <title>The genome sequence of Ruegeria sp. 1NDH52C.</title>
        <authorList>
            <person name="Du J."/>
        </authorList>
    </citation>
    <scope>NUCLEOTIDE SEQUENCE</scope>
    <source>
        <strain evidence="3">1NDH52C</strain>
    </source>
</reference>
<feature type="transmembrane region" description="Helical" evidence="1">
    <location>
        <begin position="58"/>
        <end position="75"/>
    </location>
</feature>
<name>A0ABS9NQU6_9RHOB</name>
<keyword evidence="1" id="KW-1133">Transmembrane helix</keyword>
<protein>
    <submittedName>
        <fullName evidence="3">VPEID-CTERM sorting domain-containing protein</fullName>
    </submittedName>
</protein>
<dbReference type="EMBL" id="JAKOEM010000001">
    <property type="protein sequence ID" value="MCG6556598.1"/>
    <property type="molecule type" value="Genomic_DNA"/>
</dbReference>
<keyword evidence="1" id="KW-0812">Transmembrane</keyword>
<dbReference type="RefSeq" id="WP_234136326.1">
    <property type="nucleotide sequence ID" value="NZ_JAKOEM010000001.1"/>
</dbReference>
<accession>A0ABS9NQU6</accession>
<feature type="signal peptide" evidence="2">
    <location>
        <begin position="1"/>
        <end position="25"/>
    </location>
</feature>
<comment type="caution">
    <text evidence="3">The sequence shown here is derived from an EMBL/GenBank/DDBJ whole genome shotgun (WGS) entry which is preliminary data.</text>
</comment>
<sequence>MFSKSFAVASAALSALVLTTQTASAQTFSWSDWWGGWSYGGGSGSSGGTSSAVPEIDASTGALALAAVAAGLLLARELRRRKTR</sequence>
<organism evidence="3 4">
    <name type="scientific">Ruegeria alba</name>
    <dbReference type="NCBI Taxonomy" id="2916756"/>
    <lineage>
        <taxon>Bacteria</taxon>
        <taxon>Pseudomonadati</taxon>
        <taxon>Pseudomonadota</taxon>
        <taxon>Alphaproteobacteria</taxon>
        <taxon>Rhodobacterales</taxon>
        <taxon>Roseobacteraceae</taxon>
        <taxon>Ruegeria</taxon>
    </lineage>
</organism>